<evidence type="ECO:0000313" key="3">
    <source>
        <dbReference type="EMBL" id="RDK07573.1"/>
    </source>
</evidence>
<feature type="domain" description="Alginate export" evidence="2">
    <location>
        <begin position="91"/>
        <end position="475"/>
    </location>
</feature>
<reference evidence="4" key="1">
    <citation type="submission" date="2018-06" db="EMBL/GenBank/DDBJ databases">
        <authorList>
            <person name="Feng T."/>
            <person name="Jeon C.O."/>
        </authorList>
    </citation>
    <scope>NUCLEOTIDE SEQUENCE [LARGE SCALE GENOMIC DNA]</scope>
    <source>
        <strain evidence="4">S23</strain>
    </source>
</reference>
<dbReference type="AlphaFoldDB" id="A0A370NPY0"/>
<gene>
    <name evidence="3" type="ORF">DN412_25495</name>
</gene>
<dbReference type="PROSITE" id="PS51257">
    <property type="entry name" value="PROKAR_LIPOPROTEIN"/>
    <property type="match status" value="1"/>
</dbReference>
<dbReference type="Proteomes" id="UP000255165">
    <property type="component" value="Unassembled WGS sequence"/>
</dbReference>
<sequence>MARWKACSPCSAAGACLARHAWACLHGIALMLLAAAGCAMAQPLPPVPGVPPPFKLLRYDEDYRYLRDPAMRADFWDPVKYVPLGSAGWFLSFGGEVRERFEDYSASNFGVPGPRGDGYLLHRALLHADLHAGESLRAFVQLGNQVAMGKDVTTPPYVDQLDLQQAFVDLRVPLPAPAQDPVLVRVGRQEMAFGAQRLVSIRDAPNVRRAFDGVRLGTSLGGVRMDAFATRPVLLKDGSFDDRPNQAQGFWGIYGTLPATFLPATSADLYYLGFENDRALFSDGSGAERRHSVGGRLFGRRGRWDWDWEALFQFGSLAAQQIRAWGFSTDTGYTFAASAWRPRAGIKATMGSGDRNPHDGTIGTYNGLFPKLAYFNQAGLIGASNVLDLQPSLMLVTVAGVKVTFACDLIWRATTHDAVYTSVGIPVPGTAGRSGQYSSSQFSVDLAWLASRHVLVNGGAVYVDESRTLRAVGGHNTLFLYLALGYTF</sequence>
<accession>A0A370NPY0</accession>
<evidence type="ECO:0000259" key="2">
    <source>
        <dbReference type="Pfam" id="PF13372"/>
    </source>
</evidence>
<evidence type="ECO:0000313" key="4">
    <source>
        <dbReference type="Proteomes" id="UP000255165"/>
    </source>
</evidence>
<organism evidence="3 4">
    <name type="scientific">Cupriavidus lacunae</name>
    <dbReference type="NCBI Taxonomy" id="2666307"/>
    <lineage>
        <taxon>Bacteria</taxon>
        <taxon>Pseudomonadati</taxon>
        <taxon>Pseudomonadota</taxon>
        <taxon>Betaproteobacteria</taxon>
        <taxon>Burkholderiales</taxon>
        <taxon>Burkholderiaceae</taxon>
        <taxon>Cupriavidus</taxon>
    </lineage>
</organism>
<protein>
    <submittedName>
        <fullName evidence="3">Alginate export family protein</fullName>
    </submittedName>
</protein>
<dbReference type="Pfam" id="PF13372">
    <property type="entry name" value="Alginate_exp"/>
    <property type="match status" value="1"/>
</dbReference>
<keyword evidence="4" id="KW-1185">Reference proteome</keyword>
<feature type="chain" id="PRO_5016952814" evidence="1">
    <location>
        <begin position="42"/>
        <end position="488"/>
    </location>
</feature>
<evidence type="ECO:0000256" key="1">
    <source>
        <dbReference type="SAM" id="SignalP"/>
    </source>
</evidence>
<dbReference type="EMBL" id="QKWJ01000039">
    <property type="protein sequence ID" value="RDK07573.1"/>
    <property type="molecule type" value="Genomic_DNA"/>
</dbReference>
<dbReference type="InterPro" id="IPR025388">
    <property type="entry name" value="Alginate_export_dom"/>
</dbReference>
<feature type="signal peptide" evidence="1">
    <location>
        <begin position="1"/>
        <end position="41"/>
    </location>
</feature>
<comment type="caution">
    <text evidence="3">The sequence shown here is derived from an EMBL/GenBank/DDBJ whole genome shotgun (WGS) entry which is preliminary data.</text>
</comment>
<keyword evidence="1" id="KW-0732">Signal</keyword>
<name>A0A370NPY0_9BURK</name>
<proteinExistence type="predicted"/>